<gene>
    <name evidence="2" type="ORF">HMPREF1042_2106</name>
</gene>
<proteinExistence type="predicted"/>
<dbReference type="Proteomes" id="UP000003287">
    <property type="component" value="Unassembled WGS sequence"/>
</dbReference>
<feature type="transmembrane region" description="Helical" evidence="1">
    <location>
        <begin position="120"/>
        <end position="142"/>
    </location>
</feature>
<dbReference type="GO" id="GO:0009103">
    <property type="term" value="P:lipopolysaccharide biosynthetic process"/>
    <property type="evidence" value="ECO:0007669"/>
    <property type="project" value="TreeGrafter"/>
</dbReference>
<dbReference type="EMBL" id="AFUP01000009">
    <property type="protein sequence ID" value="EGV06976.1"/>
    <property type="molecule type" value="Genomic_DNA"/>
</dbReference>
<dbReference type="eggNOG" id="COG1835">
    <property type="taxonomic scope" value="Bacteria"/>
</dbReference>
<reference evidence="2 3" key="1">
    <citation type="submission" date="2011-06" db="EMBL/GenBank/DDBJ databases">
        <authorList>
            <person name="Harkins D.M."/>
            <person name="Madupu R."/>
            <person name="Durkin A.S."/>
            <person name="Torralba M."/>
            <person name="Methe B."/>
            <person name="Sutton G.G."/>
            <person name="Nelson K.E."/>
        </authorList>
    </citation>
    <scope>NUCLEOTIDE SEQUENCE [LARGE SCALE GENOMIC DNA]</scope>
    <source>
        <strain evidence="2 3">SK1060</strain>
    </source>
</reference>
<organism evidence="2 3">
    <name type="scientific">Streptococcus constellatus subsp. pharyngis SK1060 = CCUG 46377</name>
    <dbReference type="NCBI Taxonomy" id="1035184"/>
    <lineage>
        <taxon>Bacteria</taxon>
        <taxon>Bacillati</taxon>
        <taxon>Bacillota</taxon>
        <taxon>Bacilli</taxon>
        <taxon>Lactobacillales</taxon>
        <taxon>Streptococcaceae</taxon>
        <taxon>Streptococcus</taxon>
        <taxon>Streptococcus anginosus group</taxon>
    </lineage>
</organism>
<dbReference type="GO" id="GO:0016020">
    <property type="term" value="C:membrane"/>
    <property type="evidence" value="ECO:0007669"/>
    <property type="project" value="TreeGrafter"/>
</dbReference>
<keyword evidence="1" id="KW-0472">Membrane</keyword>
<dbReference type="InterPro" id="IPR050879">
    <property type="entry name" value="Acyltransferase_3"/>
</dbReference>
<feature type="transmembrane region" description="Helical" evidence="1">
    <location>
        <begin position="83"/>
        <end position="108"/>
    </location>
</feature>
<keyword evidence="1" id="KW-1133">Transmembrane helix</keyword>
<evidence type="ECO:0000313" key="3">
    <source>
        <dbReference type="Proteomes" id="UP000003287"/>
    </source>
</evidence>
<dbReference type="PANTHER" id="PTHR23028:SF53">
    <property type="entry name" value="ACYL_TRANSF_3 DOMAIN-CONTAINING PROTEIN"/>
    <property type="match status" value="1"/>
</dbReference>
<dbReference type="AlphaFoldDB" id="F9PA50"/>
<sequence>MPFTFLIRRDFVAGIGTQIAAVMGFVTNFYEMMTGGSYEAQFIPHLFVHNWSLAVEVHYYLLWGLAVWFLAQYCKTAGQLRGSIFLLSSFGLLISFLSMFIGSLLGLSFSELYFSTWTHIYPFFVGSILATLTGIKQMTGLLKKIIRSWSLRRERVS</sequence>
<evidence type="ECO:0000256" key="1">
    <source>
        <dbReference type="SAM" id="Phobius"/>
    </source>
</evidence>
<evidence type="ECO:0000313" key="2">
    <source>
        <dbReference type="EMBL" id="EGV06976.1"/>
    </source>
</evidence>
<keyword evidence="1" id="KW-0812">Transmembrane</keyword>
<protein>
    <submittedName>
        <fullName evidence="2">Uncharacterized protein</fullName>
    </submittedName>
</protein>
<dbReference type="PANTHER" id="PTHR23028">
    <property type="entry name" value="ACETYLTRANSFERASE"/>
    <property type="match status" value="1"/>
</dbReference>
<feature type="transmembrane region" description="Helical" evidence="1">
    <location>
        <begin position="50"/>
        <end position="71"/>
    </location>
</feature>
<feature type="transmembrane region" description="Helical" evidence="1">
    <location>
        <begin position="12"/>
        <end position="30"/>
    </location>
</feature>
<accession>F9PA50</accession>
<name>F9PA50_STRCV</name>